<protein>
    <recommendedName>
        <fullName evidence="7">UDP-glucuronosyltransferase</fullName>
    </recommendedName>
</protein>
<dbReference type="AlphaFoldDB" id="A0A1B0FKH1"/>
<feature type="transmembrane region" description="Helical" evidence="4">
    <location>
        <begin position="500"/>
        <end position="523"/>
    </location>
</feature>
<proteinExistence type="inferred from homology"/>
<evidence type="ECO:0008006" key="7">
    <source>
        <dbReference type="Google" id="ProtNLM"/>
    </source>
</evidence>
<dbReference type="PhylomeDB" id="A0A1B0FKH1"/>
<name>A0A1B0FKH1_GLOMM</name>
<dbReference type="PANTHER" id="PTHR48043">
    <property type="entry name" value="EG:EG0003.4 PROTEIN-RELATED"/>
    <property type="match status" value="1"/>
</dbReference>
<comment type="similarity">
    <text evidence="1">Belongs to the UDP-glycosyltransferase family.</text>
</comment>
<keyword evidence="4" id="KW-0812">Transmembrane</keyword>
<evidence type="ECO:0000256" key="2">
    <source>
        <dbReference type="ARBA" id="ARBA00022676"/>
    </source>
</evidence>
<evidence type="ECO:0000256" key="3">
    <source>
        <dbReference type="ARBA" id="ARBA00022679"/>
    </source>
</evidence>
<sequence length="540" mass="62795">MAQPQLLRTYFIIMAIFLCFGMIHWTDSAKILGLFPHSSESHFVLMRTFMLELASREHNITLYTGHRLDERLENLQEHIIEPEYKFWQEVQKQSGIKDNVFELSKVTTNRLETSLASAGFNLMEYFFSNHKVQKLLKLPADEFNYDIIIVDLFYTESLMAVGSFFDVPTIGIINSDFLNYMDNIQDNTVPAACLPYPWKHLNKNFGFWQRLNNIRQCLSKREKLRREHYTEQEKLIKKYFSKNDANRMLASIPNLLANLAVLLVNNYIPLTTPRPVLTNMISVGGMQIRSPRALPWHVKRFLDESRSGVIYMHLGDHHLCSTIPKDQLLILFKAFKAHSERVLWTCHDVESLHGLPDTVLLQHMVPQTDILAHPHVKLFIMSGDLLGLQEGIVRMTPMLALPLFENEFKNTELVEKLKIGIRLDYMNMTTESLQWALKTLIGNEDFVLNIRKVSKMFRDRPLGGLATAIFWLDYILQYGATPLHSPMVIIPLKELHLQDLFVYYFVLLIVIISTVAVVVWYAGKILWKKHQTRKLFSKLN</sequence>
<dbReference type="InterPro" id="IPR050271">
    <property type="entry name" value="UDP-glycosyltransferase"/>
</dbReference>
<dbReference type="Gene3D" id="3.40.50.2000">
    <property type="entry name" value="Glycogen Phosphorylase B"/>
    <property type="match status" value="1"/>
</dbReference>
<dbReference type="VEuPathDB" id="VectorBase:GMOY004335"/>
<feature type="transmembrane region" description="Helical" evidence="4">
    <location>
        <begin position="461"/>
        <end position="480"/>
    </location>
</feature>
<dbReference type="InterPro" id="IPR002213">
    <property type="entry name" value="UDP_glucos_trans"/>
</dbReference>
<dbReference type="EMBL" id="CCAG010016793">
    <property type="status" value="NOT_ANNOTATED_CDS"/>
    <property type="molecule type" value="Genomic_DNA"/>
</dbReference>
<dbReference type="CDD" id="cd03784">
    <property type="entry name" value="GT1_Gtf-like"/>
    <property type="match status" value="1"/>
</dbReference>
<dbReference type="STRING" id="37546.A0A1B0FKH1"/>
<organism evidence="5 6">
    <name type="scientific">Glossina morsitans morsitans</name>
    <name type="common">Savannah tsetse fly</name>
    <dbReference type="NCBI Taxonomy" id="37546"/>
    <lineage>
        <taxon>Eukaryota</taxon>
        <taxon>Metazoa</taxon>
        <taxon>Ecdysozoa</taxon>
        <taxon>Arthropoda</taxon>
        <taxon>Hexapoda</taxon>
        <taxon>Insecta</taxon>
        <taxon>Pterygota</taxon>
        <taxon>Neoptera</taxon>
        <taxon>Endopterygota</taxon>
        <taxon>Diptera</taxon>
        <taxon>Brachycera</taxon>
        <taxon>Muscomorpha</taxon>
        <taxon>Hippoboscoidea</taxon>
        <taxon>Glossinidae</taxon>
        <taxon>Glossina</taxon>
    </lineage>
</organism>
<keyword evidence="2" id="KW-0328">Glycosyltransferase</keyword>
<evidence type="ECO:0000256" key="1">
    <source>
        <dbReference type="ARBA" id="ARBA00009995"/>
    </source>
</evidence>
<keyword evidence="4" id="KW-0472">Membrane</keyword>
<evidence type="ECO:0000313" key="5">
    <source>
        <dbReference type="EnsemblMetazoa" id="GMOY004335-PA"/>
    </source>
</evidence>
<evidence type="ECO:0000256" key="4">
    <source>
        <dbReference type="SAM" id="Phobius"/>
    </source>
</evidence>
<reference evidence="5" key="1">
    <citation type="submission" date="2020-05" db="UniProtKB">
        <authorList>
            <consortium name="EnsemblMetazoa"/>
        </authorList>
    </citation>
    <scope>IDENTIFICATION</scope>
    <source>
        <strain evidence="5">Yale</strain>
    </source>
</reference>
<dbReference type="SUPFAM" id="SSF53756">
    <property type="entry name" value="UDP-Glycosyltransferase/glycogen phosphorylase"/>
    <property type="match status" value="1"/>
</dbReference>
<dbReference type="GO" id="GO:0008194">
    <property type="term" value="F:UDP-glycosyltransferase activity"/>
    <property type="evidence" value="ECO:0007669"/>
    <property type="project" value="InterPro"/>
</dbReference>
<keyword evidence="3" id="KW-0808">Transferase</keyword>
<dbReference type="Proteomes" id="UP000092444">
    <property type="component" value="Unassembled WGS sequence"/>
</dbReference>
<accession>A0A1B0FKH1</accession>
<dbReference type="Pfam" id="PF00201">
    <property type="entry name" value="UDPGT"/>
    <property type="match status" value="1"/>
</dbReference>
<dbReference type="EnsemblMetazoa" id="GMOY004335-RA">
    <property type="protein sequence ID" value="GMOY004335-PA"/>
    <property type="gene ID" value="GMOY004335"/>
</dbReference>
<keyword evidence="4" id="KW-1133">Transmembrane helix</keyword>
<feature type="transmembrane region" description="Helical" evidence="4">
    <location>
        <begin position="6"/>
        <end position="25"/>
    </location>
</feature>
<keyword evidence="6" id="KW-1185">Reference proteome</keyword>
<evidence type="ECO:0000313" key="6">
    <source>
        <dbReference type="Proteomes" id="UP000092444"/>
    </source>
</evidence>
<dbReference type="PANTHER" id="PTHR48043:SF159">
    <property type="entry name" value="EG:EG0003.4 PROTEIN-RELATED"/>
    <property type="match status" value="1"/>
</dbReference>